<evidence type="ECO:0000259" key="4">
    <source>
        <dbReference type="Pfam" id="PF02397"/>
    </source>
</evidence>
<dbReference type="Proteomes" id="UP000028981">
    <property type="component" value="Unassembled WGS sequence"/>
</dbReference>
<feature type="domain" description="Bacterial sugar transferase" evidence="4">
    <location>
        <begin position="24"/>
        <end position="210"/>
    </location>
</feature>
<dbReference type="GO" id="GO:0016780">
    <property type="term" value="F:phosphotransferase activity, for other substituted phosphate groups"/>
    <property type="evidence" value="ECO:0007669"/>
    <property type="project" value="TreeGrafter"/>
</dbReference>
<gene>
    <name evidence="5" type="ORF">JP75_01285</name>
</gene>
<dbReference type="AlphaFoldDB" id="A0A087M7F5"/>
<evidence type="ECO:0000313" key="5">
    <source>
        <dbReference type="EMBL" id="KFL32808.1"/>
    </source>
</evidence>
<evidence type="ECO:0000256" key="3">
    <source>
        <dbReference type="SAM" id="Phobius"/>
    </source>
</evidence>
<name>A0A087M7F5_9HYPH</name>
<organism evidence="5 6">
    <name type="scientific">Devosia riboflavina</name>
    <dbReference type="NCBI Taxonomy" id="46914"/>
    <lineage>
        <taxon>Bacteria</taxon>
        <taxon>Pseudomonadati</taxon>
        <taxon>Pseudomonadota</taxon>
        <taxon>Alphaproteobacteria</taxon>
        <taxon>Hyphomicrobiales</taxon>
        <taxon>Devosiaceae</taxon>
        <taxon>Devosia</taxon>
    </lineage>
</organism>
<protein>
    <recommendedName>
        <fullName evidence="4">Bacterial sugar transferase domain-containing protein</fullName>
    </recommendedName>
</protein>
<reference evidence="5 6" key="1">
    <citation type="submission" date="2014-08" db="EMBL/GenBank/DDBJ databases">
        <authorList>
            <person name="Hassan Y.I."/>
            <person name="Lepp D."/>
            <person name="Zhou T."/>
        </authorList>
    </citation>
    <scope>NUCLEOTIDE SEQUENCE [LARGE SCALE GENOMIC DNA]</scope>
    <source>
        <strain evidence="5 6">IFO13584</strain>
    </source>
</reference>
<dbReference type="PANTHER" id="PTHR30576:SF0">
    <property type="entry name" value="UNDECAPRENYL-PHOSPHATE N-ACETYLGALACTOSAMINYL 1-PHOSPHATE TRANSFERASE-RELATED"/>
    <property type="match status" value="1"/>
</dbReference>
<dbReference type="PANTHER" id="PTHR30576">
    <property type="entry name" value="COLANIC BIOSYNTHESIS UDP-GLUCOSE LIPID CARRIER TRANSFERASE"/>
    <property type="match status" value="1"/>
</dbReference>
<evidence type="ECO:0000313" key="6">
    <source>
        <dbReference type="Proteomes" id="UP000028981"/>
    </source>
</evidence>
<dbReference type="InterPro" id="IPR003362">
    <property type="entry name" value="Bact_transf"/>
</dbReference>
<dbReference type="Pfam" id="PF02397">
    <property type="entry name" value="Bac_transf"/>
    <property type="match status" value="1"/>
</dbReference>
<dbReference type="GO" id="GO:0000271">
    <property type="term" value="P:polysaccharide biosynthetic process"/>
    <property type="evidence" value="ECO:0007669"/>
    <property type="project" value="UniProtKB-KW"/>
</dbReference>
<keyword evidence="3" id="KW-0812">Transmembrane</keyword>
<comment type="similarity">
    <text evidence="1">Belongs to the bacterial sugar transferase family.</text>
</comment>
<accession>A0A087M7F5</accession>
<evidence type="ECO:0000256" key="2">
    <source>
        <dbReference type="ARBA" id="ARBA00023169"/>
    </source>
</evidence>
<comment type="caution">
    <text evidence="5">The sequence shown here is derived from an EMBL/GenBank/DDBJ whole genome shotgun (WGS) entry which is preliminary data.</text>
</comment>
<evidence type="ECO:0000256" key="1">
    <source>
        <dbReference type="ARBA" id="ARBA00006464"/>
    </source>
</evidence>
<keyword evidence="6" id="KW-1185">Reference proteome</keyword>
<keyword evidence="3" id="KW-0472">Membrane</keyword>
<sequence>MHWRQGRLIGPAATRTRSISLAVKRATDILCAAVGLLLLSPLFLLIAIRIRQTDRGPAFFRQWRLGRDGRLFALLKFRSMYADRCDAAGISQATANDNRVTRIGAFLRRTSLDELPQLINVLRGDMSLIGPRPHVPGMQAAGMDYEELVPHYAFRQSMRPGLTGWAQCQGLRGPTTDQIKALRRIGHDFAYVQHFSLWLDLKIIWKTFGELHRSAAR</sequence>
<keyword evidence="3" id="KW-1133">Transmembrane helix</keyword>
<feature type="transmembrane region" description="Helical" evidence="3">
    <location>
        <begin position="29"/>
        <end position="48"/>
    </location>
</feature>
<proteinExistence type="inferred from homology"/>
<dbReference type="STRING" id="46914.JP75_01285"/>
<dbReference type="EMBL" id="JQGC01000001">
    <property type="protein sequence ID" value="KFL32808.1"/>
    <property type="molecule type" value="Genomic_DNA"/>
</dbReference>
<keyword evidence="2" id="KW-0270">Exopolysaccharide synthesis</keyword>